<dbReference type="RefSeq" id="WP_345270644.1">
    <property type="nucleotide sequence ID" value="NZ_BAABHB010000014.1"/>
</dbReference>
<protein>
    <submittedName>
        <fullName evidence="2">Uncharacterized protein</fullName>
    </submittedName>
</protein>
<dbReference type="EMBL" id="BAABHB010000014">
    <property type="protein sequence ID" value="GAA4416767.1"/>
    <property type="molecule type" value="Genomic_DNA"/>
</dbReference>
<sequence>MSPEKALIAQLQRENENLKAAIQKQTDYKEVRTRDERIDFLEWRDELLNTHIEEVRKLRAELKQAEGQRNRLEQALYALMSSTEIENRFN</sequence>
<feature type="coiled-coil region" evidence="1">
    <location>
        <begin position="4"/>
        <end position="82"/>
    </location>
</feature>
<gene>
    <name evidence="2" type="ORF">GCM10023187_48530</name>
</gene>
<proteinExistence type="predicted"/>
<dbReference type="Proteomes" id="UP001500936">
    <property type="component" value="Unassembled WGS sequence"/>
</dbReference>
<evidence type="ECO:0000313" key="3">
    <source>
        <dbReference type="Proteomes" id="UP001500936"/>
    </source>
</evidence>
<evidence type="ECO:0000256" key="1">
    <source>
        <dbReference type="SAM" id="Coils"/>
    </source>
</evidence>
<organism evidence="2 3">
    <name type="scientific">Nibrella viscosa</name>
    <dbReference type="NCBI Taxonomy" id="1084524"/>
    <lineage>
        <taxon>Bacteria</taxon>
        <taxon>Pseudomonadati</taxon>
        <taxon>Bacteroidota</taxon>
        <taxon>Cytophagia</taxon>
        <taxon>Cytophagales</taxon>
        <taxon>Spirosomataceae</taxon>
        <taxon>Nibrella</taxon>
    </lineage>
</organism>
<name>A0ABP8KW65_9BACT</name>
<reference evidence="3" key="1">
    <citation type="journal article" date="2019" name="Int. J. Syst. Evol. Microbiol.">
        <title>The Global Catalogue of Microorganisms (GCM) 10K type strain sequencing project: providing services to taxonomists for standard genome sequencing and annotation.</title>
        <authorList>
            <consortium name="The Broad Institute Genomics Platform"/>
            <consortium name="The Broad Institute Genome Sequencing Center for Infectious Disease"/>
            <person name="Wu L."/>
            <person name="Ma J."/>
        </authorList>
    </citation>
    <scope>NUCLEOTIDE SEQUENCE [LARGE SCALE GENOMIC DNA]</scope>
    <source>
        <strain evidence="3">JCM 17925</strain>
    </source>
</reference>
<keyword evidence="3" id="KW-1185">Reference proteome</keyword>
<accession>A0ABP8KW65</accession>
<keyword evidence="1" id="KW-0175">Coiled coil</keyword>
<comment type="caution">
    <text evidence="2">The sequence shown here is derived from an EMBL/GenBank/DDBJ whole genome shotgun (WGS) entry which is preliminary data.</text>
</comment>
<evidence type="ECO:0000313" key="2">
    <source>
        <dbReference type="EMBL" id="GAA4416767.1"/>
    </source>
</evidence>